<dbReference type="EMBL" id="QCZH01000005">
    <property type="protein sequence ID" value="PWA09937.1"/>
    <property type="molecule type" value="Genomic_DNA"/>
</dbReference>
<keyword evidence="2" id="KW-0808">Transferase</keyword>
<dbReference type="Pfam" id="PF00535">
    <property type="entry name" value="Glycos_transf_2"/>
    <property type="match status" value="1"/>
</dbReference>
<dbReference type="RefSeq" id="WP_116761998.1">
    <property type="nucleotide sequence ID" value="NZ_QCZH01000005.1"/>
</dbReference>
<sequence>MLAIIIPYYKLTFFDATLQSLANQTNQKFKVYIGDDASPENPTDLLEKYKGKFDFLHHRFDKNLGRTSLIKQWERCIALSGNEEWIMILGDDDVLDDNVVESFYSHFREFNGLSNVVRFATVELNEKDHSISNIYVHPRLEKGLNFFIRKLKWETRSSLSEYVFKRQAYLKHHFKEYFSGFYSDDMAWIDFSEDKPIYTINESVVTIRISDISLSGIADRDIVKQAEYLYLNFFYDNKLSCLSKTNRLFVLKKIEFYHYFSHTANFKAWFHLYIKYWSNFDIKELYRFHKRILIELLKS</sequence>
<dbReference type="CDD" id="cd00761">
    <property type="entry name" value="Glyco_tranf_GTA_type"/>
    <property type="match status" value="1"/>
</dbReference>
<dbReference type="AlphaFoldDB" id="A0A2U1JXK6"/>
<evidence type="ECO:0000313" key="3">
    <source>
        <dbReference type="Proteomes" id="UP000245618"/>
    </source>
</evidence>
<dbReference type="PANTHER" id="PTHR22916">
    <property type="entry name" value="GLYCOSYLTRANSFERASE"/>
    <property type="match status" value="1"/>
</dbReference>
<dbReference type="PANTHER" id="PTHR22916:SF3">
    <property type="entry name" value="UDP-GLCNAC:BETAGAL BETA-1,3-N-ACETYLGLUCOSAMINYLTRANSFERASE-LIKE PROTEIN 1"/>
    <property type="match status" value="1"/>
</dbReference>
<dbReference type="OrthoDB" id="1374586at2"/>
<dbReference type="InterPro" id="IPR029044">
    <property type="entry name" value="Nucleotide-diphossugar_trans"/>
</dbReference>
<comment type="caution">
    <text evidence="2">The sequence shown here is derived from an EMBL/GenBank/DDBJ whole genome shotgun (WGS) entry which is preliminary data.</text>
</comment>
<keyword evidence="3" id="KW-1185">Reference proteome</keyword>
<evidence type="ECO:0000259" key="1">
    <source>
        <dbReference type="Pfam" id="PF00535"/>
    </source>
</evidence>
<accession>A0A2U1JXK6</accession>
<dbReference type="InterPro" id="IPR001173">
    <property type="entry name" value="Glyco_trans_2-like"/>
</dbReference>
<gene>
    <name evidence="2" type="ORF">DB891_07145</name>
</gene>
<feature type="domain" description="Glycosyltransferase 2-like" evidence="1">
    <location>
        <begin position="4"/>
        <end position="139"/>
    </location>
</feature>
<evidence type="ECO:0000313" key="2">
    <source>
        <dbReference type="EMBL" id="PWA09937.1"/>
    </source>
</evidence>
<organism evidence="2 3">
    <name type="scientific">Flavobacterium laiguense</name>
    <dbReference type="NCBI Taxonomy" id="2169409"/>
    <lineage>
        <taxon>Bacteria</taxon>
        <taxon>Pseudomonadati</taxon>
        <taxon>Bacteroidota</taxon>
        <taxon>Flavobacteriia</taxon>
        <taxon>Flavobacteriales</taxon>
        <taxon>Flavobacteriaceae</taxon>
        <taxon>Flavobacterium</taxon>
    </lineage>
</organism>
<protein>
    <submittedName>
        <fullName evidence="2">Glycosyltransferase family 2 protein</fullName>
    </submittedName>
</protein>
<dbReference type="SUPFAM" id="SSF53448">
    <property type="entry name" value="Nucleotide-diphospho-sugar transferases"/>
    <property type="match status" value="1"/>
</dbReference>
<dbReference type="Gene3D" id="3.90.550.10">
    <property type="entry name" value="Spore Coat Polysaccharide Biosynthesis Protein SpsA, Chain A"/>
    <property type="match status" value="1"/>
</dbReference>
<dbReference type="Proteomes" id="UP000245618">
    <property type="component" value="Unassembled WGS sequence"/>
</dbReference>
<reference evidence="2 3" key="1">
    <citation type="submission" date="2018-04" db="EMBL/GenBank/DDBJ databases">
        <title>Flavobacterium sp. nov., isolated from glacier ice.</title>
        <authorList>
            <person name="Liu Q."/>
            <person name="Xin Y.-H."/>
        </authorList>
    </citation>
    <scope>NUCLEOTIDE SEQUENCE [LARGE SCALE GENOMIC DNA]</scope>
    <source>
        <strain evidence="2 3">LB2P30</strain>
    </source>
</reference>
<name>A0A2U1JXK6_9FLAO</name>
<dbReference type="GO" id="GO:0016758">
    <property type="term" value="F:hexosyltransferase activity"/>
    <property type="evidence" value="ECO:0007669"/>
    <property type="project" value="UniProtKB-ARBA"/>
</dbReference>
<proteinExistence type="predicted"/>